<reference evidence="3" key="1">
    <citation type="submission" date="2020-05" db="EMBL/GenBank/DDBJ databases">
        <authorList>
            <person name="Chiriac C."/>
            <person name="Salcher M."/>
            <person name="Ghai R."/>
            <person name="Kavagutti S V."/>
        </authorList>
    </citation>
    <scope>NUCLEOTIDE SEQUENCE</scope>
</reference>
<evidence type="ECO:0000313" key="3">
    <source>
        <dbReference type="EMBL" id="CAB4188514.1"/>
    </source>
</evidence>
<dbReference type="Gene3D" id="1.20.141.10">
    <property type="entry name" value="Chitosanase, subunit A, domain 1"/>
    <property type="match status" value="1"/>
</dbReference>
<accession>A0A6J5RA85</accession>
<name>A0A6J5RA85_9CAUD</name>
<dbReference type="EMBL" id="LR797128">
    <property type="protein sequence ID" value="CAB4188514.1"/>
    <property type="molecule type" value="Genomic_DNA"/>
</dbReference>
<dbReference type="CDD" id="cd13926">
    <property type="entry name" value="N-acetylmuramidase_GH108"/>
    <property type="match status" value="1"/>
</dbReference>
<sequence>MLSNFPAALALVLQSEGGFSNHRNDPGGMTNLGVTSRVWEAYVKHPVDEAEMRSLTPELVEPLYKSQYWDACRCSFLPMGVDYAVFDAAVNMGSSRAAKILQKALGVTADGIIGNATIAMVAQADPAELLELFSLGKEAFYKSLPTFATFGKGWLNRVAHVQDAAEGMMG</sequence>
<gene>
    <name evidence="3" type="ORF">UFOVP1174_41</name>
</gene>
<dbReference type="InterPro" id="IPR008565">
    <property type="entry name" value="TtsA-like_GH18_dom"/>
</dbReference>
<dbReference type="InterPro" id="IPR018537">
    <property type="entry name" value="Peptidoglycan-bd_3"/>
</dbReference>
<dbReference type="InterPro" id="IPR023346">
    <property type="entry name" value="Lysozyme-like_dom_sf"/>
</dbReference>
<evidence type="ECO:0000259" key="2">
    <source>
        <dbReference type="Pfam" id="PF09374"/>
    </source>
</evidence>
<dbReference type="Pfam" id="PF09374">
    <property type="entry name" value="PG_binding_3"/>
    <property type="match status" value="1"/>
</dbReference>
<evidence type="ECO:0000259" key="1">
    <source>
        <dbReference type="Pfam" id="PF05838"/>
    </source>
</evidence>
<proteinExistence type="predicted"/>
<dbReference type="Pfam" id="PF05838">
    <property type="entry name" value="Glyco_hydro_108"/>
    <property type="match status" value="1"/>
</dbReference>
<organism evidence="3">
    <name type="scientific">uncultured Caudovirales phage</name>
    <dbReference type="NCBI Taxonomy" id="2100421"/>
    <lineage>
        <taxon>Viruses</taxon>
        <taxon>Duplodnaviria</taxon>
        <taxon>Heunggongvirae</taxon>
        <taxon>Uroviricota</taxon>
        <taxon>Caudoviricetes</taxon>
        <taxon>Peduoviridae</taxon>
        <taxon>Maltschvirus</taxon>
        <taxon>Maltschvirus maltsch</taxon>
    </lineage>
</organism>
<protein>
    <submittedName>
        <fullName evidence="3">ZliS Lysozyme family protein</fullName>
    </submittedName>
</protein>
<dbReference type="SUPFAM" id="SSF53955">
    <property type="entry name" value="Lysozyme-like"/>
    <property type="match status" value="1"/>
</dbReference>
<feature type="domain" description="TtsA-like Glycoside hydrolase family 108" evidence="1">
    <location>
        <begin position="10"/>
        <end position="93"/>
    </location>
</feature>
<feature type="domain" description="Peptidoglycan binding" evidence="2">
    <location>
        <begin position="97"/>
        <end position="158"/>
    </location>
</feature>